<keyword evidence="10 16" id="KW-0269">Exonuclease</keyword>
<dbReference type="Pfam" id="PF02739">
    <property type="entry name" value="5_3_exonuc_N"/>
    <property type="match status" value="1"/>
</dbReference>
<dbReference type="GO" id="GO:0006302">
    <property type="term" value="P:double-strand break repair"/>
    <property type="evidence" value="ECO:0007669"/>
    <property type="project" value="TreeGrafter"/>
</dbReference>
<keyword evidence="13 16" id="KW-0234">DNA repair</keyword>
<evidence type="ECO:0000256" key="14">
    <source>
        <dbReference type="ARBA" id="ARBA00049244"/>
    </source>
</evidence>
<dbReference type="SUPFAM" id="SSF56672">
    <property type="entry name" value="DNA/RNA polymerases"/>
    <property type="match status" value="1"/>
</dbReference>
<dbReference type="InterPro" id="IPR018320">
    <property type="entry name" value="DNA_polymerase_1"/>
</dbReference>
<dbReference type="OrthoDB" id="9806424at2"/>
<evidence type="ECO:0000313" key="21">
    <source>
        <dbReference type="EMBL" id="ADY59051.1"/>
    </source>
</evidence>
<dbReference type="Gene3D" id="1.10.150.20">
    <property type="entry name" value="5' to 3' exonuclease, C-terminal subdomain"/>
    <property type="match status" value="2"/>
</dbReference>
<dbReference type="GO" id="GO:0006261">
    <property type="term" value="P:DNA-templated DNA replication"/>
    <property type="evidence" value="ECO:0007669"/>
    <property type="project" value="UniProtKB-UniRule"/>
</dbReference>
<organism evidence="21 22">
    <name type="scientific">Rubinisphaera brasiliensis (strain ATCC 49424 / DSM 5305 / JCM 21570 / IAM 15109 / NBRC 103401 / IFAM 1448)</name>
    <name type="common">Planctomyces brasiliensis</name>
    <dbReference type="NCBI Taxonomy" id="756272"/>
    <lineage>
        <taxon>Bacteria</taxon>
        <taxon>Pseudomonadati</taxon>
        <taxon>Planctomycetota</taxon>
        <taxon>Planctomycetia</taxon>
        <taxon>Planctomycetales</taxon>
        <taxon>Planctomycetaceae</taxon>
        <taxon>Rubinisphaera</taxon>
    </lineage>
</organism>
<feature type="domain" description="5'-3' exonuclease" evidence="19">
    <location>
        <begin position="1"/>
        <end position="258"/>
    </location>
</feature>
<evidence type="ECO:0000256" key="1">
    <source>
        <dbReference type="ARBA" id="ARBA00007705"/>
    </source>
</evidence>
<evidence type="ECO:0000256" key="3">
    <source>
        <dbReference type="ARBA" id="ARBA00020311"/>
    </source>
</evidence>
<feature type="compositionally biased region" description="Polar residues" evidence="17">
    <location>
        <begin position="297"/>
        <end position="319"/>
    </location>
</feature>
<dbReference type="GO" id="GO:0008408">
    <property type="term" value="F:3'-5' exonuclease activity"/>
    <property type="evidence" value="ECO:0007669"/>
    <property type="project" value="UniProtKB-UniRule"/>
</dbReference>
<dbReference type="FunFam" id="1.10.150.20:FF:000003">
    <property type="entry name" value="DNA polymerase I"/>
    <property type="match status" value="1"/>
</dbReference>
<keyword evidence="5 16" id="KW-0548">Nucleotidyltransferase</keyword>
<accession>F0SQM1</accession>
<dbReference type="GO" id="GO:0003887">
    <property type="term" value="F:DNA-directed DNA polymerase activity"/>
    <property type="evidence" value="ECO:0007669"/>
    <property type="project" value="UniProtKB-UniRule"/>
</dbReference>
<evidence type="ECO:0000256" key="8">
    <source>
        <dbReference type="ARBA" id="ARBA00022763"/>
    </source>
</evidence>
<dbReference type="HOGENOM" id="CLU_004675_0_1_0"/>
<comment type="similarity">
    <text evidence="1 16">Belongs to the DNA polymerase type-A family.</text>
</comment>
<dbReference type="NCBIfam" id="NF004397">
    <property type="entry name" value="PRK05755.1"/>
    <property type="match status" value="1"/>
</dbReference>
<dbReference type="Gene3D" id="3.30.420.10">
    <property type="entry name" value="Ribonuclease H-like superfamily/Ribonuclease H"/>
    <property type="match status" value="1"/>
</dbReference>
<dbReference type="SMART" id="SM00474">
    <property type="entry name" value="35EXOc"/>
    <property type="match status" value="1"/>
</dbReference>
<dbReference type="InterPro" id="IPR036279">
    <property type="entry name" value="5-3_exonuclease_C_sf"/>
</dbReference>
<gene>
    <name evidence="16" type="primary">polA</name>
    <name evidence="21" type="ordered locus">Plabr_1439</name>
</gene>
<dbReference type="STRING" id="756272.Plabr_1439"/>
<proteinExistence type="inferred from homology"/>
<keyword evidence="12 16" id="KW-0238">DNA-binding</keyword>
<evidence type="ECO:0000256" key="13">
    <source>
        <dbReference type="ARBA" id="ARBA00023204"/>
    </source>
</evidence>
<dbReference type="InterPro" id="IPR001098">
    <property type="entry name" value="DNA-dir_DNA_pol_A_palm_dom"/>
</dbReference>
<dbReference type="Proteomes" id="UP000006860">
    <property type="component" value="Chromosome"/>
</dbReference>
<dbReference type="Gene3D" id="3.30.70.370">
    <property type="match status" value="1"/>
</dbReference>
<sequence length="932" mass="104239">MPEKLYLIDTFSLLFQVYHAIPPMTGPSGQPTNAVFGFTRDILMILKQKKPDYLLCALDSEGPGLRSDWYPEYKIQRTEMPEDMVPQLPMLTEVIEAFGIPAVKHAGWEADDVIATLARQAEAAGLQVNIVSSDKDCRQLLSETVRMFNCRKGEYFGPPELEKTWGVRPDQVIDFQSLVGDSVDNVPGVPLVGPKKAAALLEQFGDLDSVLANADKAPGKKLRENLVEFADQARVSKRLVTLNTDLPLNFDLESARVGNIDVGKLQQLFLDYGFRKFRDDLHELDGDLTVNIPMRSGQRSLFDSPTSNTGSKAGNQTDTPAVEESTPAPFQTDRDWSIIRETDELQALVDGWMKDCEEIYIDLETTSVTAMEADIVGWAVAAKPGEAFYIPVRGPAGQQTMDNQEVLDIFRPLLENPRIAISNQNIKYDLLVWKRHGIELQKIGMDPMVGHYLLDAGARSHGLSSLADEFLKHRMIPISELIGTGKNQKRMDEIDIDQVAEYASEDADAALQIADIIRDKLHEQELWNLYQDVERPLIGVLAEMEFAGIRVDDEELFRQSELVGRRVEELLEELEGMADRPFNPDSPKQLREVLFDEIGLPVQKRTKTGPSTDQSVLEKLAPLHPLPAKIIEYRQLAKLKGTYLDSLPKLINQQTGRIHASFNQVVAATGRLSSSDPNLQNIPIRTPEGRQVRKAFIPGEPGWELLCCDYSQIELRVLAHFSGDAALQEAFQSGKDIHTAVAAEVFEVDEANVDSDMRRVAKAVNFGVIYGQSPYGLAAALNIPQEQAAEFIDDYFMRYPGVSQFIEETLEQCARSGYAYTMLGRRRPITGIKNTGGRNRNMPERTAINTVIQGSAADLIKLAMLNVHRELATSGLSARMLLQIHDELVFETPVEELEPLRELVHREMVNAHPLSVPLVVDMKHGENWYDAE</sequence>
<dbReference type="eggNOG" id="COG0749">
    <property type="taxonomic scope" value="Bacteria"/>
</dbReference>
<keyword evidence="8 16" id="KW-0227">DNA damage</keyword>
<dbReference type="RefSeq" id="WP_013627780.1">
    <property type="nucleotide sequence ID" value="NC_015174.1"/>
</dbReference>
<feature type="region of interest" description="Disordered" evidence="17">
    <location>
        <begin position="297"/>
        <end position="329"/>
    </location>
</feature>
<evidence type="ECO:0000256" key="7">
    <source>
        <dbReference type="ARBA" id="ARBA00022722"/>
    </source>
</evidence>
<dbReference type="GO" id="GO:0003677">
    <property type="term" value="F:DNA binding"/>
    <property type="evidence" value="ECO:0007669"/>
    <property type="project" value="UniProtKB-UniRule"/>
</dbReference>
<dbReference type="SUPFAM" id="SSF47807">
    <property type="entry name" value="5' to 3' exonuclease, C-terminal subdomain"/>
    <property type="match status" value="1"/>
</dbReference>
<dbReference type="FunFam" id="1.20.1060.10:FF:000001">
    <property type="entry name" value="DNA polymerase I"/>
    <property type="match status" value="1"/>
</dbReference>
<name>F0SQM1_RUBBR</name>
<keyword evidence="4 16" id="KW-0808">Transferase</keyword>
<dbReference type="Pfam" id="PF01367">
    <property type="entry name" value="5_3_exonuc"/>
    <property type="match status" value="1"/>
</dbReference>
<dbReference type="SUPFAM" id="SSF88723">
    <property type="entry name" value="PIN domain-like"/>
    <property type="match status" value="1"/>
</dbReference>
<dbReference type="InterPro" id="IPR020046">
    <property type="entry name" value="5-3_exonucl_a-hlix_arch_N"/>
</dbReference>
<evidence type="ECO:0000256" key="17">
    <source>
        <dbReference type="SAM" id="MobiDB-lite"/>
    </source>
</evidence>
<evidence type="ECO:0000256" key="2">
    <source>
        <dbReference type="ARBA" id="ARBA00012417"/>
    </source>
</evidence>
<evidence type="ECO:0000259" key="20">
    <source>
        <dbReference type="SMART" id="SM00482"/>
    </source>
</evidence>
<evidence type="ECO:0000256" key="12">
    <source>
        <dbReference type="ARBA" id="ARBA00023125"/>
    </source>
</evidence>
<dbReference type="NCBIfam" id="TIGR00593">
    <property type="entry name" value="pola"/>
    <property type="match status" value="1"/>
</dbReference>
<dbReference type="AlphaFoldDB" id="F0SQM1"/>
<comment type="catalytic activity">
    <reaction evidence="14 16">
        <text>DNA(n) + a 2'-deoxyribonucleoside 5'-triphosphate = DNA(n+1) + diphosphate</text>
        <dbReference type="Rhea" id="RHEA:22508"/>
        <dbReference type="Rhea" id="RHEA-COMP:17339"/>
        <dbReference type="Rhea" id="RHEA-COMP:17340"/>
        <dbReference type="ChEBI" id="CHEBI:33019"/>
        <dbReference type="ChEBI" id="CHEBI:61560"/>
        <dbReference type="ChEBI" id="CHEBI:173112"/>
        <dbReference type="EC" id="2.7.7.7"/>
    </reaction>
</comment>
<comment type="function">
    <text evidence="16">In addition to polymerase activity, this DNA polymerase exhibits 3'-5' and 5'-3' exonuclease activity.</text>
</comment>
<dbReference type="CDD" id="cd06139">
    <property type="entry name" value="DNA_polA_I_Ecoli_like_exo"/>
    <property type="match status" value="1"/>
</dbReference>
<keyword evidence="7" id="KW-0540">Nuclease</keyword>
<evidence type="ECO:0000256" key="16">
    <source>
        <dbReference type="RuleBase" id="RU004460"/>
    </source>
</evidence>
<dbReference type="InterPro" id="IPR012337">
    <property type="entry name" value="RNaseH-like_sf"/>
</dbReference>
<evidence type="ECO:0000313" key="22">
    <source>
        <dbReference type="Proteomes" id="UP000006860"/>
    </source>
</evidence>
<evidence type="ECO:0000256" key="6">
    <source>
        <dbReference type="ARBA" id="ARBA00022705"/>
    </source>
</evidence>
<evidence type="ECO:0000256" key="5">
    <source>
        <dbReference type="ARBA" id="ARBA00022695"/>
    </source>
</evidence>
<reference evidence="22" key="1">
    <citation type="submission" date="2011-02" db="EMBL/GenBank/DDBJ databases">
        <title>The complete genome of Planctomyces brasiliensis DSM 5305.</title>
        <authorList>
            <person name="Lucas S."/>
            <person name="Copeland A."/>
            <person name="Lapidus A."/>
            <person name="Bruce D."/>
            <person name="Goodwin L."/>
            <person name="Pitluck S."/>
            <person name="Kyrpides N."/>
            <person name="Mavromatis K."/>
            <person name="Pagani I."/>
            <person name="Ivanova N."/>
            <person name="Ovchinnikova G."/>
            <person name="Lu M."/>
            <person name="Detter J.C."/>
            <person name="Han C."/>
            <person name="Land M."/>
            <person name="Hauser L."/>
            <person name="Markowitz V."/>
            <person name="Cheng J.-F."/>
            <person name="Hugenholtz P."/>
            <person name="Woyke T."/>
            <person name="Wu D."/>
            <person name="Tindall B."/>
            <person name="Pomrenke H.G."/>
            <person name="Brambilla E."/>
            <person name="Klenk H.-P."/>
            <person name="Eisen J.A."/>
        </authorList>
    </citation>
    <scope>NUCLEOTIDE SEQUENCE [LARGE SCALE GENOMIC DNA]</scope>
    <source>
        <strain evidence="22">ATCC 49424 / DSM 5305 / JCM 21570 / NBRC 103401 / IFAM 1448</strain>
    </source>
</reference>
<dbReference type="InterPro" id="IPR002562">
    <property type="entry name" value="3'-5'_exonuclease_dom"/>
</dbReference>
<evidence type="ECO:0000259" key="18">
    <source>
        <dbReference type="SMART" id="SM00474"/>
    </source>
</evidence>
<dbReference type="InterPro" id="IPR029060">
    <property type="entry name" value="PIN-like_dom_sf"/>
</dbReference>
<evidence type="ECO:0000256" key="10">
    <source>
        <dbReference type="ARBA" id="ARBA00022839"/>
    </source>
</evidence>
<dbReference type="SUPFAM" id="SSF53098">
    <property type="entry name" value="Ribonuclease H-like"/>
    <property type="match status" value="1"/>
</dbReference>
<dbReference type="InterPro" id="IPR036397">
    <property type="entry name" value="RNaseH_sf"/>
</dbReference>
<dbReference type="PANTHER" id="PTHR10133">
    <property type="entry name" value="DNA POLYMERASE I"/>
    <property type="match status" value="1"/>
</dbReference>
<dbReference type="SMART" id="SM00279">
    <property type="entry name" value="HhH2"/>
    <property type="match status" value="1"/>
</dbReference>
<dbReference type="Gene3D" id="3.40.50.1010">
    <property type="entry name" value="5'-nuclease"/>
    <property type="match status" value="1"/>
</dbReference>
<evidence type="ECO:0000256" key="11">
    <source>
        <dbReference type="ARBA" id="ARBA00022932"/>
    </source>
</evidence>
<dbReference type="InterPro" id="IPR002421">
    <property type="entry name" value="5-3_exonuclease"/>
</dbReference>
<dbReference type="PRINTS" id="PR00868">
    <property type="entry name" value="DNAPOLI"/>
</dbReference>
<dbReference type="GO" id="GO:0008409">
    <property type="term" value="F:5'-3' exonuclease activity"/>
    <property type="evidence" value="ECO:0007669"/>
    <property type="project" value="UniProtKB-UniRule"/>
</dbReference>
<evidence type="ECO:0000256" key="15">
    <source>
        <dbReference type="NCBIfam" id="TIGR00593"/>
    </source>
</evidence>
<keyword evidence="11 16" id="KW-0239">DNA-directed DNA polymerase</keyword>
<dbReference type="KEGG" id="pbs:Plabr_1439"/>
<dbReference type="CDD" id="cd08637">
    <property type="entry name" value="DNA_pol_A_pol_I_C"/>
    <property type="match status" value="1"/>
</dbReference>
<evidence type="ECO:0000259" key="19">
    <source>
        <dbReference type="SMART" id="SM00475"/>
    </source>
</evidence>
<protein>
    <recommendedName>
        <fullName evidence="3 15">DNA polymerase I</fullName>
        <ecNumber evidence="2 15">2.7.7.7</ecNumber>
    </recommendedName>
</protein>
<dbReference type="InterPro" id="IPR002298">
    <property type="entry name" value="DNA_polymerase_A"/>
</dbReference>
<dbReference type="InterPro" id="IPR020045">
    <property type="entry name" value="DNA_polI_H3TH"/>
</dbReference>
<dbReference type="PANTHER" id="PTHR10133:SF27">
    <property type="entry name" value="DNA POLYMERASE NU"/>
    <property type="match status" value="1"/>
</dbReference>
<dbReference type="CDD" id="cd09898">
    <property type="entry name" value="H3TH_53EXO"/>
    <property type="match status" value="1"/>
</dbReference>
<dbReference type="InterPro" id="IPR019760">
    <property type="entry name" value="DNA-dir_DNA_pol_A_CS"/>
</dbReference>
<keyword evidence="6 16" id="KW-0235">DNA replication</keyword>
<dbReference type="eggNOG" id="COG0258">
    <property type="taxonomic scope" value="Bacteria"/>
</dbReference>
<dbReference type="PROSITE" id="PS00447">
    <property type="entry name" value="DNA_POLYMERASE_A"/>
    <property type="match status" value="1"/>
</dbReference>
<dbReference type="FunFam" id="1.10.150.20:FF:000002">
    <property type="entry name" value="DNA polymerase I"/>
    <property type="match status" value="1"/>
</dbReference>
<dbReference type="CDD" id="cd09859">
    <property type="entry name" value="PIN_53EXO"/>
    <property type="match status" value="1"/>
</dbReference>
<evidence type="ECO:0000256" key="4">
    <source>
        <dbReference type="ARBA" id="ARBA00022679"/>
    </source>
</evidence>
<dbReference type="InterPro" id="IPR043502">
    <property type="entry name" value="DNA/RNA_pol_sf"/>
</dbReference>
<dbReference type="InterPro" id="IPR008918">
    <property type="entry name" value="HhH2"/>
</dbReference>
<dbReference type="Gene3D" id="1.20.1060.10">
    <property type="entry name" value="Taq DNA Polymerase, Chain T, domain 4"/>
    <property type="match status" value="1"/>
</dbReference>
<dbReference type="SMART" id="SM00482">
    <property type="entry name" value="POLAc"/>
    <property type="match status" value="1"/>
</dbReference>
<dbReference type="Pfam" id="PF00476">
    <property type="entry name" value="DNA_pol_A"/>
    <property type="match status" value="1"/>
</dbReference>
<dbReference type="Pfam" id="PF01612">
    <property type="entry name" value="DNA_pol_A_exo1"/>
    <property type="match status" value="1"/>
</dbReference>
<evidence type="ECO:0000256" key="9">
    <source>
        <dbReference type="ARBA" id="ARBA00022801"/>
    </source>
</evidence>
<keyword evidence="9 16" id="KW-0378">Hydrolase</keyword>
<feature type="domain" description="DNA-directed DNA polymerase family A palm" evidence="20">
    <location>
        <begin position="689"/>
        <end position="896"/>
    </location>
</feature>
<dbReference type="EMBL" id="CP002546">
    <property type="protein sequence ID" value="ADY59051.1"/>
    <property type="molecule type" value="Genomic_DNA"/>
</dbReference>
<feature type="domain" description="3'-5' exonuclease" evidence="18">
    <location>
        <begin position="336"/>
        <end position="522"/>
    </location>
</feature>
<dbReference type="SMART" id="SM00475">
    <property type="entry name" value="53EXOc"/>
    <property type="match status" value="1"/>
</dbReference>
<dbReference type="EC" id="2.7.7.7" evidence="2 15"/>
<keyword evidence="22" id="KW-1185">Reference proteome</keyword>